<dbReference type="InterPro" id="IPR037523">
    <property type="entry name" value="VOC_core"/>
</dbReference>
<dbReference type="InterPro" id="IPR052164">
    <property type="entry name" value="Anthracycline_SecMetBiosynth"/>
</dbReference>
<dbReference type="EMBL" id="FSRU01000003">
    <property type="protein sequence ID" value="SIO68442.1"/>
    <property type="molecule type" value="Genomic_DNA"/>
</dbReference>
<reference evidence="2 3" key="1">
    <citation type="submission" date="2016-11" db="EMBL/GenBank/DDBJ databases">
        <authorList>
            <person name="Jaros S."/>
            <person name="Januszkiewicz K."/>
            <person name="Wedrychowicz H."/>
        </authorList>
    </citation>
    <scope>NUCLEOTIDE SEQUENCE [LARGE SCALE GENOMIC DNA]</scope>
    <source>
        <strain evidence="2 3">GAS95</strain>
    </source>
</reference>
<dbReference type="PANTHER" id="PTHR33993:SF2">
    <property type="entry name" value="VOC DOMAIN-CONTAINING PROTEIN"/>
    <property type="match status" value="1"/>
</dbReference>
<dbReference type="CDD" id="cd07247">
    <property type="entry name" value="SgaA_N_like"/>
    <property type="match status" value="1"/>
</dbReference>
<sequence>MSAAATHIISWFEIPATDFERAVRFYETAFATTLRRENVGGQPIGIFPYTEPATGGCVIHSPTLKPSTDGVMVYLNAGPSVDAVLARVEKAGGKVQGPVIELPQDIGYIGFFTDTEGNRIGLHSPKHD</sequence>
<dbReference type="PANTHER" id="PTHR33993">
    <property type="entry name" value="GLYOXALASE-RELATED"/>
    <property type="match status" value="1"/>
</dbReference>
<feature type="domain" description="VOC" evidence="1">
    <location>
        <begin position="8"/>
        <end position="125"/>
    </location>
</feature>
<dbReference type="InterPro" id="IPR029068">
    <property type="entry name" value="Glyas_Bleomycin-R_OHBP_Dase"/>
</dbReference>
<evidence type="ECO:0000259" key="1">
    <source>
        <dbReference type="PROSITE" id="PS51819"/>
    </source>
</evidence>
<keyword evidence="3" id="KW-1185">Reference proteome</keyword>
<dbReference type="OrthoDB" id="8776491at2"/>
<protein>
    <recommendedName>
        <fullName evidence="1">VOC domain-containing protein</fullName>
    </recommendedName>
</protein>
<dbReference type="InterPro" id="IPR004360">
    <property type="entry name" value="Glyas_Fos-R_dOase_dom"/>
</dbReference>
<accession>A0A1N6LHY6</accession>
<name>A0A1N6LHY6_9BURK</name>
<dbReference type="PROSITE" id="PS51819">
    <property type="entry name" value="VOC"/>
    <property type="match status" value="1"/>
</dbReference>
<dbReference type="Proteomes" id="UP000185151">
    <property type="component" value="Unassembled WGS sequence"/>
</dbReference>
<proteinExistence type="predicted"/>
<evidence type="ECO:0000313" key="2">
    <source>
        <dbReference type="EMBL" id="SIO68442.1"/>
    </source>
</evidence>
<gene>
    <name evidence="2" type="ORF">SAMN05444165_7495</name>
</gene>
<dbReference type="AlphaFoldDB" id="A0A1N6LHY6"/>
<organism evidence="2 3">
    <name type="scientific">Paraburkholderia phenazinium</name>
    <dbReference type="NCBI Taxonomy" id="60549"/>
    <lineage>
        <taxon>Bacteria</taxon>
        <taxon>Pseudomonadati</taxon>
        <taxon>Pseudomonadota</taxon>
        <taxon>Betaproteobacteria</taxon>
        <taxon>Burkholderiales</taxon>
        <taxon>Burkholderiaceae</taxon>
        <taxon>Paraburkholderia</taxon>
    </lineage>
</organism>
<dbReference type="RefSeq" id="WP_074302406.1">
    <property type="nucleotide sequence ID" value="NZ_FSRU01000003.1"/>
</dbReference>
<dbReference type="Gene3D" id="3.10.180.10">
    <property type="entry name" value="2,3-Dihydroxybiphenyl 1,2-Dioxygenase, domain 1"/>
    <property type="match status" value="1"/>
</dbReference>
<evidence type="ECO:0000313" key="3">
    <source>
        <dbReference type="Proteomes" id="UP000185151"/>
    </source>
</evidence>
<dbReference type="Pfam" id="PF00903">
    <property type="entry name" value="Glyoxalase"/>
    <property type="match status" value="1"/>
</dbReference>
<dbReference type="SUPFAM" id="SSF54593">
    <property type="entry name" value="Glyoxalase/Bleomycin resistance protein/Dihydroxybiphenyl dioxygenase"/>
    <property type="match status" value="1"/>
</dbReference>